<dbReference type="GO" id="GO:0016787">
    <property type="term" value="F:hydrolase activity"/>
    <property type="evidence" value="ECO:0007669"/>
    <property type="project" value="UniProtKB-KW"/>
</dbReference>
<keyword evidence="1" id="KW-0378">Hydrolase</keyword>
<dbReference type="SUPFAM" id="SSF52833">
    <property type="entry name" value="Thioredoxin-like"/>
    <property type="match status" value="1"/>
</dbReference>
<dbReference type="Gene3D" id="2.120.10.30">
    <property type="entry name" value="TolB, C-terminal domain"/>
    <property type="match status" value="1"/>
</dbReference>
<dbReference type="GO" id="GO:0016209">
    <property type="term" value="F:antioxidant activity"/>
    <property type="evidence" value="ECO:0007669"/>
    <property type="project" value="InterPro"/>
</dbReference>
<feature type="domain" description="Thioredoxin" evidence="3">
    <location>
        <begin position="19"/>
        <end position="184"/>
    </location>
</feature>
<sequence length="485" mass="50476">MAAAMLLGITTTLPAMAALKEGDTAPDFNAQASLAGKAFQYSLKDALKKGPVVVYFYPSAYTGGCNIQAHTFAVNADKFAQAGASIIGVSLDSIKRLNDFSADPEYCAGKIPVASDADGKIAKSYDLAVTETPAGRKDTRGQEIDHGRTERTTFIVTPDGKVATTVGGIAPDENVKQALDVVQKLASTRTPSVPGVVTEGTPIELIKEGFNGTEGPVTLPDGSLIFTETQANRITRIAPDGSTSTFLENSNGSNGLGFTPNGDLYAVQVQNTRVGIVYPAGHAKTLADNYEGLPFGRPNDLVVAKDGTVYFTDSGANRPANAASAPPPAPTAKPAVYRITKAGQLQRLDATITRPNGIQLSPDEKVLYVANTAGEHVLAYDIGADGTLGPRRDFAKLAGFKQTENGPSSGADGLAIDTLGRVYVATSVGIQVFTPEGTALGTIALPKAPQNLAFAGADKRTLYVVGRGAAYRIATLTPGVLTRAK</sequence>
<dbReference type="PANTHER" id="PTHR47572:SF4">
    <property type="entry name" value="LACTONASE DRP35"/>
    <property type="match status" value="1"/>
</dbReference>
<dbReference type="InterPro" id="IPR000866">
    <property type="entry name" value="AhpC/TSA"/>
</dbReference>
<name>A0A3N7HI16_9BURK</name>
<dbReference type="AlphaFoldDB" id="A0A3N7HI16"/>
<dbReference type="InterPro" id="IPR011042">
    <property type="entry name" value="6-blade_b-propeller_TolB-like"/>
</dbReference>
<organism evidence="4 5">
    <name type="scientific">Piscinibacter terrae</name>
    <dbReference type="NCBI Taxonomy" id="2496871"/>
    <lineage>
        <taxon>Bacteria</taxon>
        <taxon>Pseudomonadati</taxon>
        <taxon>Pseudomonadota</taxon>
        <taxon>Betaproteobacteria</taxon>
        <taxon>Burkholderiales</taxon>
        <taxon>Sphaerotilaceae</taxon>
        <taxon>Piscinibacter</taxon>
    </lineage>
</organism>
<dbReference type="Proteomes" id="UP000267464">
    <property type="component" value="Unassembled WGS sequence"/>
</dbReference>
<dbReference type="OrthoDB" id="241638at2"/>
<proteinExistence type="predicted"/>
<evidence type="ECO:0000256" key="2">
    <source>
        <dbReference type="SAM" id="SignalP"/>
    </source>
</evidence>
<feature type="signal peptide" evidence="2">
    <location>
        <begin position="1"/>
        <end position="17"/>
    </location>
</feature>
<dbReference type="InterPro" id="IPR051262">
    <property type="entry name" value="SMP-30/CGR1_Lactonase"/>
</dbReference>
<protein>
    <recommendedName>
        <fullName evidence="3">Thioredoxin domain-containing protein</fullName>
    </recommendedName>
</protein>
<dbReference type="InterPro" id="IPR013766">
    <property type="entry name" value="Thioredoxin_domain"/>
</dbReference>
<accession>A0A3N7HI16</accession>
<keyword evidence="5" id="KW-1185">Reference proteome</keyword>
<dbReference type="InterPro" id="IPR036249">
    <property type="entry name" value="Thioredoxin-like_sf"/>
</dbReference>
<dbReference type="CDD" id="cd03017">
    <property type="entry name" value="PRX_BCP"/>
    <property type="match status" value="1"/>
</dbReference>
<evidence type="ECO:0000259" key="3">
    <source>
        <dbReference type="PROSITE" id="PS51352"/>
    </source>
</evidence>
<evidence type="ECO:0000313" key="4">
    <source>
        <dbReference type="EMBL" id="RQP21697.1"/>
    </source>
</evidence>
<dbReference type="Gene3D" id="3.40.30.10">
    <property type="entry name" value="Glutaredoxin"/>
    <property type="match status" value="1"/>
</dbReference>
<dbReference type="SUPFAM" id="SSF63829">
    <property type="entry name" value="Calcium-dependent phosphotriesterase"/>
    <property type="match status" value="1"/>
</dbReference>
<evidence type="ECO:0000313" key="5">
    <source>
        <dbReference type="Proteomes" id="UP000267464"/>
    </source>
</evidence>
<comment type="caution">
    <text evidence="4">The sequence shown here is derived from an EMBL/GenBank/DDBJ whole genome shotgun (WGS) entry which is preliminary data.</text>
</comment>
<reference evidence="4 5" key="1">
    <citation type="submission" date="2018-08" db="EMBL/GenBank/DDBJ databases">
        <authorList>
            <person name="Khan S.A."/>
            <person name="Jeon C.O."/>
            <person name="Chun B.H."/>
            <person name="Jeong S.E."/>
        </authorList>
    </citation>
    <scope>NUCLEOTIDE SEQUENCE [LARGE SCALE GENOMIC DNA]</scope>
    <source>
        <strain evidence="4 5">S-16</strain>
    </source>
</reference>
<dbReference type="InterPro" id="IPR013658">
    <property type="entry name" value="SGL"/>
</dbReference>
<dbReference type="Pfam" id="PF08450">
    <property type="entry name" value="SGL"/>
    <property type="match status" value="1"/>
</dbReference>
<gene>
    <name evidence="4" type="ORF">DZC73_26630</name>
</gene>
<reference evidence="4 5" key="2">
    <citation type="submission" date="2018-12" db="EMBL/GenBank/DDBJ databases">
        <title>Rhizobacter gummiphilus sp. nov., a rubber-degrading bacterium isolated from the soil of a botanical garden in Japan.</title>
        <authorList>
            <person name="Shunsuke S.S."/>
        </authorList>
    </citation>
    <scope>NUCLEOTIDE SEQUENCE [LARGE SCALE GENOMIC DNA]</scope>
    <source>
        <strain evidence="4 5">S-16</strain>
    </source>
</reference>
<dbReference type="PANTHER" id="PTHR47572">
    <property type="entry name" value="LIPOPROTEIN-RELATED"/>
    <property type="match status" value="1"/>
</dbReference>
<dbReference type="EMBL" id="QUSW01000010">
    <property type="protein sequence ID" value="RQP21697.1"/>
    <property type="molecule type" value="Genomic_DNA"/>
</dbReference>
<dbReference type="PROSITE" id="PS51352">
    <property type="entry name" value="THIOREDOXIN_2"/>
    <property type="match status" value="1"/>
</dbReference>
<keyword evidence="2" id="KW-0732">Signal</keyword>
<dbReference type="GO" id="GO:0016491">
    <property type="term" value="F:oxidoreductase activity"/>
    <property type="evidence" value="ECO:0007669"/>
    <property type="project" value="InterPro"/>
</dbReference>
<evidence type="ECO:0000256" key="1">
    <source>
        <dbReference type="ARBA" id="ARBA00022801"/>
    </source>
</evidence>
<feature type="chain" id="PRO_5018088941" description="Thioredoxin domain-containing protein" evidence="2">
    <location>
        <begin position="18"/>
        <end position="485"/>
    </location>
</feature>
<dbReference type="Pfam" id="PF00578">
    <property type="entry name" value="AhpC-TSA"/>
    <property type="match status" value="1"/>
</dbReference>